<sequence length="135" mass="16312">MYCISKVYLKTVKCLGRLLKEDFEKREFFHCHRYLIIIYLLLISLGHRGISLKIPQYVKYLCYRFFRTYIHYLIYRLVDNSVCNSNLIIKCYQHCISGHDFLLITRLFIIFLVCFTSVHERLGQYCLVSKYVWGT</sequence>
<dbReference type="AlphaFoldDB" id="A0A9N8KZU6"/>
<reference evidence="2" key="1">
    <citation type="submission" date="2021-12" db="EMBL/GenBank/DDBJ databases">
        <authorList>
            <person name="King R."/>
        </authorList>
    </citation>
    <scope>NUCLEOTIDE SEQUENCE</scope>
</reference>
<keyword evidence="3" id="KW-1185">Reference proteome</keyword>
<evidence type="ECO:0000313" key="3">
    <source>
        <dbReference type="Proteomes" id="UP001154114"/>
    </source>
</evidence>
<feature type="transmembrane region" description="Helical" evidence="1">
    <location>
        <begin position="34"/>
        <end position="50"/>
    </location>
</feature>
<protein>
    <submittedName>
        <fullName evidence="2">Uncharacterized protein</fullName>
    </submittedName>
</protein>
<gene>
    <name evidence="2" type="ORF">CINC_LOCUS10751</name>
</gene>
<accession>A0A9N8KZU6</accession>
<evidence type="ECO:0000256" key="1">
    <source>
        <dbReference type="SAM" id="Phobius"/>
    </source>
</evidence>
<keyword evidence="1" id="KW-0472">Membrane</keyword>
<evidence type="ECO:0000313" key="2">
    <source>
        <dbReference type="EMBL" id="CAD0196460.1"/>
    </source>
</evidence>
<feature type="transmembrane region" description="Helical" evidence="1">
    <location>
        <begin position="101"/>
        <end position="119"/>
    </location>
</feature>
<keyword evidence="1" id="KW-0812">Transmembrane</keyword>
<organism evidence="2 3">
    <name type="scientific">Chrysodeixis includens</name>
    <name type="common">Soybean looper</name>
    <name type="synonym">Pseudoplusia includens</name>
    <dbReference type="NCBI Taxonomy" id="689277"/>
    <lineage>
        <taxon>Eukaryota</taxon>
        <taxon>Metazoa</taxon>
        <taxon>Ecdysozoa</taxon>
        <taxon>Arthropoda</taxon>
        <taxon>Hexapoda</taxon>
        <taxon>Insecta</taxon>
        <taxon>Pterygota</taxon>
        <taxon>Neoptera</taxon>
        <taxon>Endopterygota</taxon>
        <taxon>Lepidoptera</taxon>
        <taxon>Glossata</taxon>
        <taxon>Ditrysia</taxon>
        <taxon>Noctuoidea</taxon>
        <taxon>Noctuidae</taxon>
        <taxon>Plusiinae</taxon>
        <taxon>Chrysodeixis</taxon>
    </lineage>
</organism>
<dbReference type="Proteomes" id="UP001154114">
    <property type="component" value="Chromosome 4"/>
</dbReference>
<dbReference type="EMBL" id="LR824007">
    <property type="protein sequence ID" value="CAD0196460.1"/>
    <property type="molecule type" value="Genomic_DNA"/>
</dbReference>
<proteinExistence type="predicted"/>
<name>A0A9N8KZU6_CHRIL</name>
<keyword evidence="1" id="KW-1133">Transmembrane helix</keyword>